<gene>
    <name evidence="1" type="ORF">LCGC14_0092460</name>
</gene>
<sequence>MILSRLLLVLVFCGPLSLLAQPQQQLMLGNQLFSFDVAADPDSRREGLMGRELAAHTGMLFDFPAGTRPAIWMHNMQISLDLLFVSTDGRIQHVFAAVPPCQQTPCSIYQATQPLRYVLELPAGTAQALDLKVGDQLDMTGLPKSPPKL</sequence>
<reference evidence="1" key="1">
    <citation type="journal article" date="2015" name="Nature">
        <title>Complex archaea that bridge the gap between prokaryotes and eukaryotes.</title>
        <authorList>
            <person name="Spang A."/>
            <person name="Saw J.H."/>
            <person name="Jorgensen S.L."/>
            <person name="Zaremba-Niedzwiedzka K."/>
            <person name="Martijn J."/>
            <person name="Lind A.E."/>
            <person name="van Eijk R."/>
            <person name="Schleper C."/>
            <person name="Guy L."/>
            <person name="Ettema T.J."/>
        </authorList>
    </citation>
    <scope>NUCLEOTIDE SEQUENCE</scope>
</reference>
<evidence type="ECO:0000313" key="1">
    <source>
        <dbReference type="EMBL" id="KKO03819.1"/>
    </source>
</evidence>
<dbReference type="InterPro" id="IPR003795">
    <property type="entry name" value="DUF192"/>
</dbReference>
<evidence type="ECO:0008006" key="2">
    <source>
        <dbReference type="Google" id="ProtNLM"/>
    </source>
</evidence>
<accession>A0A0F9YHH4</accession>
<dbReference type="InterPro" id="IPR038695">
    <property type="entry name" value="Saro_0823-like_sf"/>
</dbReference>
<dbReference type="PANTHER" id="PTHR37953:SF1">
    <property type="entry name" value="UPF0127 PROTEIN MJ1496"/>
    <property type="match status" value="1"/>
</dbReference>
<dbReference type="AlphaFoldDB" id="A0A0F9YHH4"/>
<name>A0A0F9YHH4_9ZZZZ</name>
<protein>
    <recommendedName>
        <fullName evidence="2">DUF192 domain-containing protein</fullName>
    </recommendedName>
</protein>
<dbReference type="Gene3D" id="2.60.120.1140">
    <property type="entry name" value="Protein of unknown function DUF192"/>
    <property type="match status" value="1"/>
</dbReference>
<dbReference type="Pfam" id="PF02643">
    <property type="entry name" value="DUF192"/>
    <property type="match status" value="1"/>
</dbReference>
<dbReference type="PANTHER" id="PTHR37953">
    <property type="entry name" value="UPF0127 PROTEIN MJ1496"/>
    <property type="match status" value="1"/>
</dbReference>
<comment type="caution">
    <text evidence="1">The sequence shown here is derived from an EMBL/GenBank/DDBJ whole genome shotgun (WGS) entry which is preliminary data.</text>
</comment>
<proteinExistence type="predicted"/>
<organism evidence="1">
    <name type="scientific">marine sediment metagenome</name>
    <dbReference type="NCBI Taxonomy" id="412755"/>
    <lineage>
        <taxon>unclassified sequences</taxon>
        <taxon>metagenomes</taxon>
        <taxon>ecological metagenomes</taxon>
    </lineage>
</organism>
<dbReference type="EMBL" id="LAZR01000025">
    <property type="protein sequence ID" value="KKO03819.1"/>
    <property type="molecule type" value="Genomic_DNA"/>
</dbReference>